<evidence type="ECO:0000313" key="2">
    <source>
        <dbReference type="EMBL" id="ACZ10443.1"/>
    </source>
</evidence>
<keyword evidence="3" id="KW-1185">Reference proteome</keyword>
<name>D1ARF7_SEBTE</name>
<dbReference type="HOGENOM" id="CLU_2195098_0_0_0"/>
<feature type="transmembrane region" description="Helical" evidence="1">
    <location>
        <begin position="89"/>
        <end position="107"/>
    </location>
</feature>
<dbReference type="KEGG" id="str:Sterm_3609"/>
<sequence>MAGLIGIIFLIYGIKYFMYKKYREKAFVKIFDYFLSIATAGFYIFFLLIFTAVYGMERINTKIAFLLTVISLLLLIVKFLFITKKSMKYTVIIDIFYFIILILFILAG</sequence>
<keyword evidence="1" id="KW-0472">Membrane</keyword>
<evidence type="ECO:0000313" key="3">
    <source>
        <dbReference type="Proteomes" id="UP000000845"/>
    </source>
</evidence>
<dbReference type="Proteomes" id="UP000000845">
    <property type="component" value="Chromosome"/>
</dbReference>
<organism evidence="2 3">
    <name type="scientific">Sebaldella termitidis (strain ATCC 33386 / NCTC 11300)</name>
    <dbReference type="NCBI Taxonomy" id="526218"/>
    <lineage>
        <taxon>Bacteria</taxon>
        <taxon>Fusobacteriati</taxon>
        <taxon>Fusobacteriota</taxon>
        <taxon>Fusobacteriia</taxon>
        <taxon>Fusobacteriales</taxon>
        <taxon>Leptotrichiaceae</taxon>
        <taxon>Sebaldella</taxon>
    </lineage>
</organism>
<dbReference type="AlphaFoldDB" id="D1ARF7"/>
<reference evidence="2 3" key="2">
    <citation type="journal article" date="2010" name="Stand. Genomic Sci.">
        <title>Complete genome sequence of Sebaldella termitidis type strain (NCTC 11300).</title>
        <authorList>
            <person name="Harmon-Smith M."/>
            <person name="Celia L."/>
            <person name="Chertkov O."/>
            <person name="Lapidus A."/>
            <person name="Copeland A."/>
            <person name="Glavina Del Rio T."/>
            <person name="Nolan M."/>
            <person name="Lucas S."/>
            <person name="Tice H."/>
            <person name="Cheng J.F."/>
            <person name="Han C."/>
            <person name="Detter J.C."/>
            <person name="Bruce D."/>
            <person name="Goodwin L."/>
            <person name="Pitluck S."/>
            <person name="Pati A."/>
            <person name="Liolios K."/>
            <person name="Ivanova N."/>
            <person name="Mavromatis K."/>
            <person name="Mikhailova N."/>
            <person name="Chen A."/>
            <person name="Palaniappan K."/>
            <person name="Land M."/>
            <person name="Hauser L."/>
            <person name="Chang Y.J."/>
            <person name="Jeffries C.D."/>
            <person name="Brettin T."/>
            <person name="Goker M."/>
            <person name="Beck B."/>
            <person name="Bristow J."/>
            <person name="Eisen J.A."/>
            <person name="Markowitz V."/>
            <person name="Hugenholtz P."/>
            <person name="Kyrpides N.C."/>
            <person name="Klenk H.P."/>
            <person name="Chen F."/>
        </authorList>
    </citation>
    <scope>NUCLEOTIDE SEQUENCE [LARGE SCALE GENOMIC DNA]</scope>
    <source>
        <strain evidence="3">ATCC 33386 / NCTC 11300</strain>
    </source>
</reference>
<keyword evidence="1" id="KW-0812">Transmembrane</keyword>
<protein>
    <submittedName>
        <fullName evidence="2">Uncharacterized protein</fullName>
    </submittedName>
</protein>
<gene>
    <name evidence="2" type="ordered locus">Sterm_3609</name>
</gene>
<dbReference type="RefSeq" id="WP_012863025.1">
    <property type="nucleotide sequence ID" value="NC_013517.1"/>
</dbReference>
<feature type="transmembrane region" description="Helical" evidence="1">
    <location>
        <begin position="30"/>
        <end position="51"/>
    </location>
</feature>
<feature type="transmembrane region" description="Helical" evidence="1">
    <location>
        <begin position="63"/>
        <end position="82"/>
    </location>
</feature>
<keyword evidence="1" id="KW-1133">Transmembrane helix</keyword>
<proteinExistence type="predicted"/>
<dbReference type="EMBL" id="CP001739">
    <property type="protein sequence ID" value="ACZ10443.1"/>
    <property type="molecule type" value="Genomic_DNA"/>
</dbReference>
<accession>D1ARF7</accession>
<reference evidence="3" key="1">
    <citation type="submission" date="2009-09" db="EMBL/GenBank/DDBJ databases">
        <title>The complete chromosome of Sebaldella termitidis ATCC 33386.</title>
        <authorList>
            <consortium name="US DOE Joint Genome Institute (JGI-PGF)"/>
            <person name="Lucas S."/>
            <person name="Copeland A."/>
            <person name="Lapidus A."/>
            <person name="Glavina del Rio T."/>
            <person name="Dalin E."/>
            <person name="Tice H."/>
            <person name="Bruce D."/>
            <person name="Goodwin L."/>
            <person name="Pitluck S."/>
            <person name="Kyrpides N."/>
            <person name="Mavromatis K."/>
            <person name="Ivanova N."/>
            <person name="Mikhailova N."/>
            <person name="Sims D."/>
            <person name="Meincke L."/>
            <person name="Brettin T."/>
            <person name="Detter J.C."/>
            <person name="Han C."/>
            <person name="Larimer F."/>
            <person name="Land M."/>
            <person name="Hauser L."/>
            <person name="Markowitz V."/>
            <person name="Cheng J.F."/>
            <person name="Hugenholtz P."/>
            <person name="Woyke T."/>
            <person name="Wu D."/>
            <person name="Eisen J.A."/>
        </authorList>
    </citation>
    <scope>NUCLEOTIDE SEQUENCE [LARGE SCALE GENOMIC DNA]</scope>
    <source>
        <strain evidence="3">ATCC 33386 / NCTC 11300</strain>
    </source>
</reference>
<evidence type="ECO:0000256" key="1">
    <source>
        <dbReference type="SAM" id="Phobius"/>
    </source>
</evidence>